<feature type="transmembrane region" description="Helical" evidence="8">
    <location>
        <begin position="317"/>
        <end position="336"/>
    </location>
</feature>
<feature type="transmembrane region" description="Helical" evidence="8">
    <location>
        <begin position="383"/>
        <end position="403"/>
    </location>
</feature>
<feature type="transmembrane region" description="Helical" evidence="8">
    <location>
        <begin position="88"/>
        <end position="107"/>
    </location>
</feature>
<keyword evidence="7 11" id="KW-0012">Acyltransferase</keyword>
<feature type="transmembrane region" description="Helical" evidence="8">
    <location>
        <begin position="150"/>
        <end position="171"/>
    </location>
</feature>
<feature type="transmembrane region" description="Helical" evidence="8">
    <location>
        <begin position="50"/>
        <end position="68"/>
    </location>
</feature>
<dbReference type="Gene3D" id="3.40.50.1110">
    <property type="entry name" value="SGNH hydrolase"/>
    <property type="match status" value="1"/>
</dbReference>
<evidence type="ECO:0000313" key="12">
    <source>
        <dbReference type="Proteomes" id="UP001284537"/>
    </source>
</evidence>
<reference evidence="11 12" key="1">
    <citation type="submission" date="2023-11" db="EMBL/GenBank/DDBJ databases">
        <authorList>
            <person name="Ouyang M.-Y."/>
        </authorList>
    </citation>
    <scope>NUCLEOTIDE SEQUENCE [LARGE SCALE GENOMIC DNA]</scope>
    <source>
        <strain evidence="11 12">OY6</strain>
    </source>
</reference>
<evidence type="ECO:0000256" key="7">
    <source>
        <dbReference type="ARBA" id="ARBA00023315"/>
    </source>
</evidence>
<gene>
    <name evidence="11" type="ORF">QLH52_01545</name>
</gene>
<protein>
    <submittedName>
        <fullName evidence="11">Acyltransferase family protein</fullName>
        <ecNumber evidence="11">2.3.1.-</ecNumber>
    </submittedName>
</protein>
<evidence type="ECO:0000256" key="3">
    <source>
        <dbReference type="ARBA" id="ARBA00022679"/>
    </source>
</evidence>
<comment type="caution">
    <text evidence="11">The sequence shown here is derived from an EMBL/GenBank/DDBJ whole genome shotgun (WGS) entry which is preliminary data.</text>
</comment>
<dbReference type="PANTHER" id="PTHR23028:SF53">
    <property type="entry name" value="ACYL_TRANSF_3 DOMAIN-CONTAINING PROTEIN"/>
    <property type="match status" value="1"/>
</dbReference>
<evidence type="ECO:0000256" key="6">
    <source>
        <dbReference type="ARBA" id="ARBA00023136"/>
    </source>
</evidence>
<dbReference type="RefSeq" id="WP_319960330.1">
    <property type="nucleotide sequence ID" value="NZ_JAXARY010000001.1"/>
</dbReference>
<dbReference type="PANTHER" id="PTHR23028">
    <property type="entry name" value="ACETYLTRANSFERASE"/>
    <property type="match status" value="1"/>
</dbReference>
<keyword evidence="12" id="KW-1185">Reference proteome</keyword>
<proteinExistence type="predicted"/>
<keyword evidence="4 8" id="KW-0812">Transmembrane</keyword>
<evidence type="ECO:0000256" key="1">
    <source>
        <dbReference type="ARBA" id="ARBA00004651"/>
    </source>
</evidence>
<dbReference type="Pfam" id="PF01757">
    <property type="entry name" value="Acyl_transf_3"/>
    <property type="match status" value="1"/>
</dbReference>
<evidence type="ECO:0000256" key="2">
    <source>
        <dbReference type="ARBA" id="ARBA00022475"/>
    </source>
</evidence>
<dbReference type="GO" id="GO:0016746">
    <property type="term" value="F:acyltransferase activity"/>
    <property type="evidence" value="ECO:0007669"/>
    <property type="project" value="UniProtKB-KW"/>
</dbReference>
<evidence type="ECO:0000256" key="5">
    <source>
        <dbReference type="ARBA" id="ARBA00022989"/>
    </source>
</evidence>
<accession>A0ABU4U9U3</accession>
<keyword evidence="2" id="KW-1003">Cell membrane</keyword>
<evidence type="ECO:0000313" key="11">
    <source>
        <dbReference type="EMBL" id="MDX8125953.1"/>
    </source>
</evidence>
<comment type="subcellular location">
    <subcellularLocation>
        <location evidence="1">Cell membrane</location>
        <topology evidence="1">Multi-pass membrane protein</topology>
    </subcellularLocation>
</comment>
<feature type="transmembrane region" description="Helical" evidence="8">
    <location>
        <begin position="252"/>
        <end position="270"/>
    </location>
</feature>
<dbReference type="Proteomes" id="UP001284537">
    <property type="component" value="Unassembled WGS sequence"/>
</dbReference>
<dbReference type="EMBL" id="JAXARY010000001">
    <property type="protein sequence ID" value="MDX8125953.1"/>
    <property type="molecule type" value="Genomic_DNA"/>
</dbReference>
<dbReference type="SUPFAM" id="SSF52266">
    <property type="entry name" value="SGNH hydrolase"/>
    <property type="match status" value="1"/>
</dbReference>
<sequence length="668" mass="75733">MNSSLLHTAGAQNSTYYKEIDGIRAIAVILVVLFHLEIAGFKGGFVGVDIFFVISGYLITGLLLDELYQSRVKNIDYGLFLIRRTKRIFPALAFTLFLSFFIAEISFRPDDFEHLGGSIFYAFVGLSNILFWSQSGYFDKAAYLKPALHTWSLSVELQFYLIWPIIVLFLFRRVPRAHLTQAFFLISAFSVLLNIAYVNNLFEIQNKLGLYLSISFSNVESSAFFLMPFRIFEFSLGAALLGVEHSQNRSDWVKEAAVFIGFLTIMYAVTQHKDEHAYTCTFALLPCFGVALIIYGAKTSRLFGALLRHPLVSGLGLISYSVYLIHWPTIVFYKYIKPESWSFLDKVAVLILSIAIAALLYKFIETPFRRIDFQSTSSGRRKFWFAVSLSLVIVGAPALHVYSHGGWRWRFPKNVSYLLSGTKDSLSTLKPRAPGCSFTNFKNFDQAECIRPVNGKINILLMGDSVASYSWMGLNENLPRERFNLLQATPSNCRPGVNWGMDYCLQSNQFMFDFIEKNAIDLTIFASLGPDYNNFRETIRYMKAIGKPVLVVGQPFIFKEKLIDIVAREANEKSTEYEIQSIARDGLLSNTVDLRRAIQKIANEENVDYFDIQEQLCDVVDDLSTCSFIIGNSLITADNNHLTPAASTKIFKKLGGIIRAKYQNLNVF</sequence>
<organism evidence="11 12">
    <name type="scientific">Methylomonas defluvii</name>
    <dbReference type="NCBI Taxonomy" id="3045149"/>
    <lineage>
        <taxon>Bacteria</taxon>
        <taxon>Pseudomonadati</taxon>
        <taxon>Pseudomonadota</taxon>
        <taxon>Gammaproteobacteria</taxon>
        <taxon>Methylococcales</taxon>
        <taxon>Methylococcaceae</taxon>
        <taxon>Methylomonas</taxon>
    </lineage>
</organism>
<feature type="domain" description="SGNH" evidence="10">
    <location>
        <begin position="436"/>
        <end position="650"/>
    </location>
</feature>
<dbReference type="InterPro" id="IPR036514">
    <property type="entry name" value="SGNH_hydro_sf"/>
</dbReference>
<dbReference type="InterPro" id="IPR002656">
    <property type="entry name" value="Acyl_transf_3_dom"/>
</dbReference>
<dbReference type="EC" id="2.3.1.-" evidence="11"/>
<dbReference type="InterPro" id="IPR043968">
    <property type="entry name" value="SGNH"/>
</dbReference>
<dbReference type="InterPro" id="IPR050879">
    <property type="entry name" value="Acyltransferase_3"/>
</dbReference>
<keyword evidence="6 8" id="KW-0472">Membrane</keyword>
<name>A0ABU4U9U3_9GAMM</name>
<keyword evidence="5 8" id="KW-1133">Transmembrane helix</keyword>
<feature type="transmembrane region" description="Helical" evidence="8">
    <location>
        <begin position="277"/>
        <end position="297"/>
    </location>
</feature>
<feature type="domain" description="Acyltransferase 3" evidence="9">
    <location>
        <begin position="18"/>
        <end position="361"/>
    </location>
</feature>
<feature type="transmembrane region" description="Helical" evidence="8">
    <location>
        <begin position="177"/>
        <end position="198"/>
    </location>
</feature>
<feature type="transmembrane region" description="Helical" evidence="8">
    <location>
        <begin position="119"/>
        <end position="138"/>
    </location>
</feature>
<evidence type="ECO:0000256" key="4">
    <source>
        <dbReference type="ARBA" id="ARBA00022692"/>
    </source>
</evidence>
<keyword evidence="3 11" id="KW-0808">Transferase</keyword>
<feature type="transmembrane region" description="Helical" evidence="8">
    <location>
        <begin position="21"/>
        <end position="38"/>
    </location>
</feature>
<evidence type="ECO:0000259" key="10">
    <source>
        <dbReference type="Pfam" id="PF19040"/>
    </source>
</evidence>
<dbReference type="Pfam" id="PF19040">
    <property type="entry name" value="SGNH"/>
    <property type="match status" value="1"/>
</dbReference>
<feature type="transmembrane region" description="Helical" evidence="8">
    <location>
        <begin position="343"/>
        <end position="363"/>
    </location>
</feature>
<evidence type="ECO:0000256" key="8">
    <source>
        <dbReference type="SAM" id="Phobius"/>
    </source>
</evidence>
<evidence type="ECO:0000259" key="9">
    <source>
        <dbReference type="Pfam" id="PF01757"/>
    </source>
</evidence>